<protein>
    <submittedName>
        <fullName evidence="1">KGGVGR-motif variant AAA ATPase</fullName>
    </submittedName>
</protein>
<proteinExistence type="predicted"/>
<sequence length="968" mass="113491">MIKILEVAEKLKKDLELKKNVQLQDFRIFIRLNLEIDVYIVTESELLIKSLEKKYFDYNVNFRQFQKSEIQQYSYLTESFNDQNLIDYGLKYRFTSLLDKKPNTFYEVNRKFPIPVVAFYSYKGGMGRTTTLTSYALDLAIHKNKKVVIIDCDLEAPGYLNFFDLANNNILKSGEKNGVVEFLVDYSFKKNVDIKDYVVSPRHKSTVALKNIFIIPAGNLSDTSITDADGYVTHRDQYLEGLSRLDLANEASLIEGFTALFQKIKDEIKPDVILIDSRTGFNDIFGITALILSNLIVGFFGSSEQTKPGLRFLLDRFYELNIEVNNETELLLVNSILPKNPKENEYFHNAFVAEIGQYVQFLQERKYKNITSTEEAKIPSFYKLSRNSGLEKLGINNTFDKSSDFANHLTLIKSKTLWDFNAIFAAINESKAISKIFINPEVKHTRKTVELKNIILKNLRSSLRNENGNPVLFAEDADINPNTFFYREQMNQLFEKNKFLIQGFKGTGKTYLYKALRDPKLVSVKNELLRLAHRNDQQDFEFIDIISLKGKGEPKSFDFDQIQLSKIQDKSYYFKNFWLVYTWNSIFLDADKRLGYSKKSTLHSYIKPYETAIETKQRFEELIFDQDKLALIEKDLVSLDLFLTEKKKIAFVLYDQLDNLIKPAYWREAVSPLIDYWWDSLNRFKSIAAKIFIRTDLYNRLTGTNTTRLENNIINIEWSREEVYSYFFKLVFTNQNSYNALFELMELSSRYEDNFFKNTPKYLSKNNYQLKLLRNEIEPFMSTFFGKEVKSNSGGILGKTFDWFYFNLTNADQQSISLRPFINLINGSIDDAIFDQSKEIPPIIKYQYYASRENRDNAVVQHFNDLIREDFNQDLGLIFNYLREKGDRFKQIFLTKSELQELLEAILEEYGNQLESKNVDDLKAILISNGIIHENIKPSENIFYFAQLYKYWLGLRSRNYEYKRRKSS</sequence>
<dbReference type="EMBL" id="JBHUON010000002">
    <property type="protein sequence ID" value="MFD2863592.1"/>
    <property type="molecule type" value="Genomic_DNA"/>
</dbReference>
<dbReference type="SUPFAM" id="SSF52540">
    <property type="entry name" value="P-loop containing nucleoside triphosphate hydrolases"/>
    <property type="match status" value="1"/>
</dbReference>
<comment type="caution">
    <text evidence="1">The sequence shown here is derived from an EMBL/GenBank/DDBJ whole genome shotgun (WGS) entry which is preliminary data.</text>
</comment>
<dbReference type="PANTHER" id="PTHR13696">
    <property type="entry name" value="P-LOOP CONTAINING NUCLEOSIDE TRIPHOSPHATE HYDROLASE"/>
    <property type="match status" value="1"/>
</dbReference>
<evidence type="ECO:0000313" key="2">
    <source>
        <dbReference type="Proteomes" id="UP001597601"/>
    </source>
</evidence>
<organism evidence="1 2">
    <name type="scientific">Mucilaginibacter antarcticus</name>
    <dbReference type="NCBI Taxonomy" id="1855725"/>
    <lineage>
        <taxon>Bacteria</taxon>
        <taxon>Pseudomonadati</taxon>
        <taxon>Bacteroidota</taxon>
        <taxon>Sphingobacteriia</taxon>
        <taxon>Sphingobacteriales</taxon>
        <taxon>Sphingobacteriaceae</taxon>
        <taxon>Mucilaginibacter</taxon>
    </lineage>
</organism>
<evidence type="ECO:0000313" key="1">
    <source>
        <dbReference type="EMBL" id="MFD2863592.1"/>
    </source>
</evidence>
<gene>
    <name evidence="1" type="ORF">ACFSYC_02730</name>
</gene>
<dbReference type="InterPro" id="IPR050678">
    <property type="entry name" value="DNA_Partitioning_ATPase"/>
</dbReference>
<name>A0ABW5XKT1_9SPHI</name>
<dbReference type="Proteomes" id="UP001597601">
    <property type="component" value="Unassembled WGS sequence"/>
</dbReference>
<dbReference type="PANTHER" id="PTHR13696:SF52">
    <property type="entry name" value="PARA FAMILY PROTEIN CT_582"/>
    <property type="match status" value="1"/>
</dbReference>
<keyword evidence="2" id="KW-1185">Reference proteome</keyword>
<dbReference type="NCBIfam" id="NF047398">
    <property type="entry name" value="AAA_KGGVGR"/>
    <property type="match status" value="1"/>
</dbReference>
<dbReference type="Gene3D" id="3.40.50.300">
    <property type="entry name" value="P-loop containing nucleotide triphosphate hydrolases"/>
    <property type="match status" value="1"/>
</dbReference>
<dbReference type="RefSeq" id="WP_377123266.1">
    <property type="nucleotide sequence ID" value="NZ_JBHUON010000002.1"/>
</dbReference>
<reference evidence="2" key="1">
    <citation type="journal article" date="2019" name="Int. J. Syst. Evol. Microbiol.">
        <title>The Global Catalogue of Microorganisms (GCM) 10K type strain sequencing project: providing services to taxonomists for standard genome sequencing and annotation.</title>
        <authorList>
            <consortium name="The Broad Institute Genomics Platform"/>
            <consortium name="The Broad Institute Genome Sequencing Center for Infectious Disease"/>
            <person name="Wu L."/>
            <person name="Ma J."/>
        </authorList>
    </citation>
    <scope>NUCLEOTIDE SEQUENCE [LARGE SCALE GENOMIC DNA]</scope>
    <source>
        <strain evidence="2">KCTC 52232</strain>
    </source>
</reference>
<dbReference type="InterPro" id="IPR027417">
    <property type="entry name" value="P-loop_NTPase"/>
</dbReference>
<accession>A0ABW5XKT1</accession>